<dbReference type="Proteomes" id="UP000244005">
    <property type="component" value="Unassembled WGS sequence"/>
</dbReference>
<feature type="compositionally biased region" description="Polar residues" evidence="2">
    <location>
        <begin position="26"/>
        <end position="36"/>
    </location>
</feature>
<protein>
    <recommendedName>
        <fullName evidence="3">FAF domain-containing protein</fullName>
    </recommendedName>
</protein>
<feature type="domain" description="FAF" evidence="3">
    <location>
        <begin position="160"/>
        <end position="220"/>
    </location>
</feature>
<comment type="similarity">
    <text evidence="1">Belongs to the fantastic four family.</text>
</comment>
<feature type="region of interest" description="Disordered" evidence="2">
    <location>
        <begin position="1"/>
        <end position="83"/>
    </location>
</feature>
<evidence type="ECO:0000256" key="1">
    <source>
        <dbReference type="ARBA" id="ARBA00008690"/>
    </source>
</evidence>
<accession>A0A2R6VYE7</accession>
<name>A0A2R6VYE7_MARPO</name>
<feature type="region of interest" description="Disordered" evidence="2">
    <location>
        <begin position="435"/>
        <end position="493"/>
    </location>
</feature>
<evidence type="ECO:0000256" key="2">
    <source>
        <dbReference type="SAM" id="MobiDB-lite"/>
    </source>
</evidence>
<sequence length="558" mass="61200">MAQSKGAAHKEASAETARSLARPSLSAVSRRSNSASEAGMAAKEFSTPNLARSGPDALHPIGAEAPRSSARFSLAESRLSGKTDVECQAVEAAALIGEGDARNASSDRLGHSESAEKVRREKCVTEELEDDEDDVHLEERYRTCRRDLHEQRISRQKVHSFPPPLGFLGRQGSLRVPHHLPWVQLQPVRTEGRFMLQEVKVTQPVVFEPIREQGRLVLQLIRQDDKSDSTEREAQGGEIVRDDSSTGVLDETAAADEALKGEETREKDADPEAAAGRELPVKNCSSRKVNKCPKIYPEGCLPTAPTDARAAAPKLAMDASAEQKSVDSQESSQAWRTKRALNDLKCGRLEFPRASPMDPGRSDRFLMQSLAASACEKGAEAGSHEEKPSLFRREVEAPSPRAPLWNAPSKLREFDHPAPYKSAFRSCNPRAAATSECGSPFAPPLHRSRSIRNTNLSDYGRVDGEKDEASKDRWRARDDEGCDARPPLGSSGQGYDGALGLQTTSHFLQWSQKKRHEAPGDPEARLANYAQVAASFSCADNVGKRHHEKSFWEQPCVS</sequence>
<dbReference type="PANTHER" id="PTHR33155">
    <property type="entry name" value="FANTASTIC FOUR-LIKE PROTEIN (DUF3049)"/>
    <property type="match status" value="1"/>
</dbReference>
<dbReference type="InterPro" id="IPR021410">
    <property type="entry name" value="FAF"/>
</dbReference>
<reference evidence="5" key="1">
    <citation type="journal article" date="2017" name="Cell">
        <title>Insights into land plant evolution garnered from the Marchantia polymorpha genome.</title>
        <authorList>
            <person name="Bowman J.L."/>
            <person name="Kohchi T."/>
            <person name="Yamato K.T."/>
            <person name="Jenkins J."/>
            <person name="Shu S."/>
            <person name="Ishizaki K."/>
            <person name="Yamaoka S."/>
            <person name="Nishihama R."/>
            <person name="Nakamura Y."/>
            <person name="Berger F."/>
            <person name="Adam C."/>
            <person name="Aki S.S."/>
            <person name="Althoff F."/>
            <person name="Araki T."/>
            <person name="Arteaga-Vazquez M.A."/>
            <person name="Balasubrmanian S."/>
            <person name="Barry K."/>
            <person name="Bauer D."/>
            <person name="Boehm C.R."/>
            <person name="Briginshaw L."/>
            <person name="Caballero-Perez J."/>
            <person name="Catarino B."/>
            <person name="Chen F."/>
            <person name="Chiyoda S."/>
            <person name="Chovatia M."/>
            <person name="Davies K.M."/>
            <person name="Delmans M."/>
            <person name="Demura T."/>
            <person name="Dierschke T."/>
            <person name="Dolan L."/>
            <person name="Dorantes-Acosta A.E."/>
            <person name="Eklund D.M."/>
            <person name="Florent S.N."/>
            <person name="Flores-Sandoval E."/>
            <person name="Fujiyama A."/>
            <person name="Fukuzawa H."/>
            <person name="Galik B."/>
            <person name="Grimanelli D."/>
            <person name="Grimwood J."/>
            <person name="Grossniklaus U."/>
            <person name="Hamada T."/>
            <person name="Haseloff J."/>
            <person name="Hetherington A.J."/>
            <person name="Higo A."/>
            <person name="Hirakawa Y."/>
            <person name="Hundley H.N."/>
            <person name="Ikeda Y."/>
            <person name="Inoue K."/>
            <person name="Inoue S.I."/>
            <person name="Ishida S."/>
            <person name="Jia Q."/>
            <person name="Kakita M."/>
            <person name="Kanazawa T."/>
            <person name="Kawai Y."/>
            <person name="Kawashima T."/>
            <person name="Kennedy M."/>
            <person name="Kinose K."/>
            <person name="Kinoshita T."/>
            <person name="Kohara Y."/>
            <person name="Koide E."/>
            <person name="Komatsu K."/>
            <person name="Kopischke S."/>
            <person name="Kubo M."/>
            <person name="Kyozuka J."/>
            <person name="Lagercrantz U."/>
            <person name="Lin S.S."/>
            <person name="Lindquist E."/>
            <person name="Lipzen A.M."/>
            <person name="Lu C.W."/>
            <person name="De Luna E."/>
            <person name="Martienssen R.A."/>
            <person name="Minamino N."/>
            <person name="Mizutani M."/>
            <person name="Mizutani M."/>
            <person name="Mochizuki N."/>
            <person name="Monte I."/>
            <person name="Mosher R."/>
            <person name="Nagasaki H."/>
            <person name="Nakagami H."/>
            <person name="Naramoto S."/>
            <person name="Nishitani K."/>
            <person name="Ohtani M."/>
            <person name="Okamoto T."/>
            <person name="Okumura M."/>
            <person name="Phillips J."/>
            <person name="Pollak B."/>
            <person name="Reinders A."/>
            <person name="Rovekamp M."/>
            <person name="Sano R."/>
            <person name="Sawa S."/>
            <person name="Schmid M.W."/>
            <person name="Shirakawa M."/>
            <person name="Solano R."/>
            <person name="Spunde A."/>
            <person name="Suetsugu N."/>
            <person name="Sugano S."/>
            <person name="Sugiyama A."/>
            <person name="Sun R."/>
            <person name="Suzuki Y."/>
            <person name="Takenaka M."/>
            <person name="Takezawa D."/>
            <person name="Tomogane H."/>
            <person name="Tsuzuki M."/>
            <person name="Ueda T."/>
            <person name="Umeda M."/>
            <person name="Ward J.M."/>
            <person name="Watanabe Y."/>
            <person name="Yazaki K."/>
            <person name="Yokoyama R."/>
            <person name="Yoshitake Y."/>
            <person name="Yotsui I."/>
            <person name="Zachgo S."/>
            <person name="Schmutz J."/>
        </authorList>
    </citation>
    <scope>NUCLEOTIDE SEQUENCE [LARGE SCALE GENOMIC DNA]</scope>
    <source>
        <strain evidence="5">Tak-1</strain>
    </source>
</reference>
<feature type="compositionally biased region" description="Basic and acidic residues" evidence="2">
    <location>
        <begin position="257"/>
        <end position="270"/>
    </location>
</feature>
<dbReference type="Pfam" id="PF11250">
    <property type="entry name" value="FAF"/>
    <property type="match status" value="1"/>
</dbReference>
<feature type="compositionally biased region" description="Basic and acidic residues" evidence="2">
    <location>
        <begin position="460"/>
        <end position="483"/>
    </location>
</feature>
<feature type="region of interest" description="Disordered" evidence="2">
    <location>
        <begin position="376"/>
        <end position="395"/>
    </location>
</feature>
<feature type="compositionally biased region" description="Basic and acidic residues" evidence="2">
    <location>
        <begin position="224"/>
        <end position="244"/>
    </location>
</feature>
<feature type="compositionally biased region" description="Basic and acidic residues" evidence="2">
    <location>
        <begin position="377"/>
        <end position="395"/>
    </location>
</feature>
<evidence type="ECO:0000313" key="5">
    <source>
        <dbReference type="Proteomes" id="UP000244005"/>
    </source>
</evidence>
<dbReference type="PANTHER" id="PTHR33155:SF75">
    <property type="entry name" value="OS02G0750800 PROTEIN"/>
    <property type="match status" value="1"/>
</dbReference>
<evidence type="ECO:0000313" key="4">
    <source>
        <dbReference type="EMBL" id="PTQ26621.1"/>
    </source>
</evidence>
<dbReference type="OrthoDB" id="676808at2759"/>
<organism evidence="4 5">
    <name type="scientific">Marchantia polymorpha</name>
    <name type="common">Common liverwort</name>
    <name type="synonym">Marchantia aquatica</name>
    <dbReference type="NCBI Taxonomy" id="3197"/>
    <lineage>
        <taxon>Eukaryota</taxon>
        <taxon>Viridiplantae</taxon>
        <taxon>Streptophyta</taxon>
        <taxon>Embryophyta</taxon>
        <taxon>Marchantiophyta</taxon>
        <taxon>Marchantiopsida</taxon>
        <taxon>Marchantiidae</taxon>
        <taxon>Marchantiales</taxon>
        <taxon>Marchantiaceae</taxon>
        <taxon>Marchantia</taxon>
    </lineage>
</organism>
<keyword evidence="5" id="KW-1185">Reference proteome</keyword>
<dbReference type="EMBL" id="KZ773362">
    <property type="protein sequence ID" value="PTQ26621.1"/>
    <property type="molecule type" value="Genomic_DNA"/>
</dbReference>
<feature type="region of interest" description="Disordered" evidence="2">
    <location>
        <begin position="224"/>
        <end position="278"/>
    </location>
</feature>
<evidence type="ECO:0000259" key="3">
    <source>
        <dbReference type="Pfam" id="PF11250"/>
    </source>
</evidence>
<proteinExistence type="inferred from homology"/>
<gene>
    <name evidence="4" type="ORF">MARPO_0824s0001</name>
</gene>
<dbReference type="InterPro" id="IPR046431">
    <property type="entry name" value="FAF_dom"/>
</dbReference>
<dbReference type="AlphaFoldDB" id="A0A2R6VYE7"/>